<gene>
    <name evidence="5" type="ORF">GND95_02825</name>
</gene>
<dbReference type="SMART" id="SM00345">
    <property type="entry name" value="HTH_GNTR"/>
    <property type="match status" value="1"/>
</dbReference>
<dbReference type="Proteomes" id="UP000483018">
    <property type="component" value="Unassembled WGS sequence"/>
</dbReference>
<keyword evidence="1" id="KW-0805">Transcription regulation</keyword>
<dbReference type="InterPro" id="IPR011711">
    <property type="entry name" value="GntR_C"/>
</dbReference>
<dbReference type="Pfam" id="PF07729">
    <property type="entry name" value="FCD"/>
    <property type="match status" value="1"/>
</dbReference>
<dbReference type="CDD" id="cd07377">
    <property type="entry name" value="WHTH_GntR"/>
    <property type="match status" value="1"/>
</dbReference>
<dbReference type="AlphaFoldDB" id="A0A7C8LIU8"/>
<dbReference type="Gene3D" id="1.20.120.530">
    <property type="entry name" value="GntR ligand-binding domain-like"/>
    <property type="match status" value="1"/>
</dbReference>
<dbReference type="InterPro" id="IPR008920">
    <property type="entry name" value="TF_FadR/GntR_C"/>
</dbReference>
<name>A0A7C8LIU8_9FIRM</name>
<dbReference type="PRINTS" id="PR00035">
    <property type="entry name" value="HTHGNTR"/>
</dbReference>
<dbReference type="PRINTS" id="PR00033">
    <property type="entry name" value="HTHASNC"/>
</dbReference>
<dbReference type="SUPFAM" id="SSF48008">
    <property type="entry name" value="GntR ligand-binding domain-like"/>
    <property type="match status" value="1"/>
</dbReference>
<evidence type="ECO:0000256" key="1">
    <source>
        <dbReference type="ARBA" id="ARBA00023015"/>
    </source>
</evidence>
<feature type="domain" description="HTH gntR-type" evidence="4">
    <location>
        <begin position="16"/>
        <end position="83"/>
    </location>
</feature>
<keyword evidence="3" id="KW-0804">Transcription</keyword>
<sequence>MDKDTLNVNVNLNDYLPLRDVVFNALRKAILSGDLKPGERLMEKQLAEKMGVSRTPVREAIRKLELEGFVVMVPRKGAQVAEITEKDIQDVLEVRGALEELAVKLACKNMDDKDLSNLKRVMREFSEAAKREDIEMMIEKDVEFHDIIFRSTKNEKLIQIVNNLREQIHRYRVAYLKSFDNFKVINEEHEQIVFAIENRDATLGESVAARHIKNQEDAVIQYIRKGTSK</sequence>
<evidence type="ECO:0000313" key="5">
    <source>
        <dbReference type="EMBL" id="KAE9636078.1"/>
    </source>
</evidence>
<dbReference type="GO" id="GO:0003700">
    <property type="term" value="F:DNA-binding transcription factor activity"/>
    <property type="evidence" value="ECO:0007669"/>
    <property type="project" value="InterPro"/>
</dbReference>
<dbReference type="SMART" id="SM00895">
    <property type="entry name" value="FCD"/>
    <property type="match status" value="1"/>
</dbReference>
<proteinExistence type="predicted"/>
<dbReference type="PROSITE" id="PS50949">
    <property type="entry name" value="HTH_GNTR"/>
    <property type="match status" value="1"/>
</dbReference>
<comment type="caution">
    <text evidence="5">The sequence shown here is derived from an EMBL/GenBank/DDBJ whole genome shotgun (WGS) entry which is preliminary data.</text>
</comment>
<evidence type="ECO:0000313" key="6">
    <source>
        <dbReference type="Proteomes" id="UP000483018"/>
    </source>
</evidence>
<accession>A0A7C8LIU8</accession>
<organism evidence="5 6">
    <name type="scientific">Defluviitalea raffinosedens</name>
    <dbReference type="NCBI Taxonomy" id="1450156"/>
    <lineage>
        <taxon>Bacteria</taxon>
        <taxon>Bacillati</taxon>
        <taxon>Bacillota</taxon>
        <taxon>Clostridia</taxon>
        <taxon>Lachnospirales</taxon>
        <taxon>Defluviitaleaceae</taxon>
        <taxon>Defluviitalea</taxon>
    </lineage>
</organism>
<dbReference type="GO" id="GO:0043565">
    <property type="term" value="F:sequence-specific DNA binding"/>
    <property type="evidence" value="ECO:0007669"/>
    <property type="project" value="InterPro"/>
</dbReference>
<dbReference type="Gene3D" id="1.10.10.10">
    <property type="entry name" value="Winged helix-like DNA-binding domain superfamily/Winged helix DNA-binding domain"/>
    <property type="match status" value="1"/>
</dbReference>
<dbReference type="RefSeq" id="WP_158739332.1">
    <property type="nucleotide sequence ID" value="NZ_JAFBEP010000003.1"/>
</dbReference>
<keyword evidence="2" id="KW-0238">DNA-binding</keyword>
<evidence type="ECO:0000256" key="3">
    <source>
        <dbReference type="ARBA" id="ARBA00023163"/>
    </source>
</evidence>
<dbReference type="EMBL" id="WSLF01000002">
    <property type="protein sequence ID" value="KAE9636078.1"/>
    <property type="molecule type" value="Genomic_DNA"/>
</dbReference>
<dbReference type="InterPro" id="IPR036388">
    <property type="entry name" value="WH-like_DNA-bd_sf"/>
</dbReference>
<dbReference type="Pfam" id="PF00392">
    <property type="entry name" value="GntR"/>
    <property type="match status" value="1"/>
</dbReference>
<protein>
    <submittedName>
        <fullName evidence="5">FCD domain-containing protein</fullName>
    </submittedName>
</protein>
<dbReference type="InterPro" id="IPR000485">
    <property type="entry name" value="AsnC-type_HTH_dom"/>
</dbReference>
<dbReference type="PANTHER" id="PTHR43537:SF24">
    <property type="entry name" value="GLUCONATE OPERON TRANSCRIPTIONAL REPRESSOR"/>
    <property type="match status" value="1"/>
</dbReference>
<dbReference type="InterPro" id="IPR000524">
    <property type="entry name" value="Tscrpt_reg_HTH_GntR"/>
</dbReference>
<keyword evidence="6" id="KW-1185">Reference proteome</keyword>
<dbReference type="OrthoDB" id="9781630at2"/>
<dbReference type="SUPFAM" id="SSF46785">
    <property type="entry name" value="Winged helix' DNA-binding domain"/>
    <property type="match status" value="1"/>
</dbReference>
<dbReference type="InterPro" id="IPR036390">
    <property type="entry name" value="WH_DNA-bd_sf"/>
</dbReference>
<reference evidence="5 6" key="1">
    <citation type="submission" date="2019-12" db="EMBL/GenBank/DDBJ databases">
        <title>Defluviitalea raffinosedens, isolated from a biogas fermenter, genome sequencing and characterization.</title>
        <authorList>
            <person name="Rettenmaier R."/>
            <person name="Schneider M."/>
            <person name="Neuhaus K."/>
            <person name="Liebl W."/>
            <person name="Zverlov V."/>
        </authorList>
    </citation>
    <scope>NUCLEOTIDE SEQUENCE [LARGE SCALE GENOMIC DNA]</scope>
    <source>
        <strain evidence="5 6">249c-K6</strain>
    </source>
</reference>
<evidence type="ECO:0000256" key="2">
    <source>
        <dbReference type="ARBA" id="ARBA00023125"/>
    </source>
</evidence>
<dbReference type="PANTHER" id="PTHR43537">
    <property type="entry name" value="TRANSCRIPTIONAL REGULATOR, GNTR FAMILY"/>
    <property type="match status" value="1"/>
</dbReference>
<evidence type="ECO:0000259" key="4">
    <source>
        <dbReference type="PROSITE" id="PS50949"/>
    </source>
</evidence>